<evidence type="ECO:0000313" key="1">
    <source>
        <dbReference type="EMBL" id="QJA46336.1"/>
    </source>
</evidence>
<proteinExistence type="predicted"/>
<name>A0A6H1ZEJ1_9ZZZZ</name>
<dbReference type="EMBL" id="MT144597">
    <property type="protein sequence ID" value="QJH94188.1"/>
    <property type="molecule type" value="Genomic_DNA"/>
</dbReference>
<dbReference type="EMBL" id="MT144007">
    <property type="protein sequence ID" value="QJA46336.1"/>
    <property type="molecule type" value="Genomic_DNA"/>
</dbReference>
<dbReference type="AlphaFoldDB" id="A0A6H1ZEJ1"/>
<organism evidence="1">
    <name type="scientific">viral metagenome</name>
    <dbReference type="NCBI Taxonomy" id="1070528"/>
    <lineage>
        <taxon>unclassified sequences</taxon>
        <taxon>metagenomes</taxon>
        <taxon>organismal metagenomes</taxon>
    </lineage>
</organism>
<evidence type="ECO:0000313" key="2">
    <source>
        <dbReference type="EMBL" id="QJH94188.1"/>
    </source>
</evidence>
<sequence length="399" mass="41471">MPTRIKDALFGETIRRLDLLYLDGTTMKPRGSWDLNIGAGSYYGDGSTLTGVITAESDPLAWLKATAQTGLTGDKTGSFNLTTTGTLSAGQVAFNGNAINPIYGINAMWTTSQANAIGINSGIINTYNGTLVFYTYGLSFSSTWVPTIGGSHGGTNFLNYGGYGLTGITLNTAETKDYGINSNYGYLSTSQLTSATSGGGVAQITNNYNFYADTPTLNTNSVITNGYAFYDEGQYIDATKTPNAWGLGINTPNNYINGSLRIGSAVAPTEVLDVTGNALISGTLGAGAITGTSLIKSGGTSDQPLHADGSNTVMQKGSAAVSWTNASIDTTTITFPVAFASAPIVVATLVYTPSYTPAAQGYYIVNWTIGAITTTTFTFKIAAGQGSAGSGTVQWIAWL</sequence>
<evidence type="ECO:0008006" key="3">
    <source>
        <dbReference type="Google" id="ProtNLM"/>
    </source>
</evidence>
<protein>
    <recommendedName>
        <fullName evidence="3">Tail protein</fullName>
    </recommendedName>
</protein>
<gene>
    <name evidence="1" type="ORF">TM448A00373_0043</name>
    <name evidence="2" type="ORF">TM448B00195_0028</name>
</gene>
<reference evidence="1" key="1">
    <citation type="submission" date="2020-03" db="EMBL/GenBank/DDBJ databases">
        <title>The deep terrestrial virosphere.</title>
        <authorList>
            <person name="Holmfeldt K."/>
            <person name="Nilsson E."/>
            <person name="Simone D."/>
            <person name="Lopez-Fernandez M."/>
            <person name="Wu X."/>
            <person name="de Brujin I."/>
            <person name="Lundin D."/>
            <person name="Andersson A."/>
            <person name="Bertilsson S."/>
            <person name="Dopson M."/>
        </authorList>
    </citation>
    <scope>NUCLEOTIDE SEQUENCE</scope>
    <source>
        <strain evidence="1">TM448A00373</strain>
        <strain evidence="2">TM448B00195</strain>
    </source>
</reference>
<accession>A0A6H1ZEJ1</accession>